<evidence type="ECO:0000256" key="4">
    <source>
        <dbReference type="ARBA" id="ARBA00023239"/>
    </source>
</evidence>
<reference evidence="6 7" key="1">
    <citation type="submission" date="2016-03" db="EMBL/GenBank/DDBJ databases">
        <title>Acetic acid bacteria sequencing.</title>
        <authorList>
            <person name="Brandt J."/>
            <person name="Jakob F."/>
            <person name="Vogel R.F."/>
        </authorList>
    </citation>
    <scope>NUCLEOTIDE SEQUENCE [LARGE SCALE GENOMIC DNA]</scope>
    <source>
        <strain evidence="6 7">NBRC 101099</strain>
    </source>
</reference>
<dbReference type="STRING" id="320497.A0U93_13290"/>
<dbReference type="Gene3D" id="3.20.20.70">
    <property type="entry name" value="Aldolase class I"/>
    <property type="match status" value="1"/>
</dbReference>
<name>A0A1U9KSM8_9PROT</name>
<dbReference type="OrthoDB" id="7204076at2"/>
<evidence type="ECO:0000256" key="5">
    <source>
        <dbReference type="ARBA" id="ARBA00023277"/>
    </source>
</evidence>
<comment type="pathway">
    <text evidence="1">Carbohydrate acid metabolism.</text>
</comment>
<dbReference type="AlphaFoldDB" id="A0A1U9KSM8"/>
<evidence type="ECO:0000313" key="6">
    <source>
        <dbReference type="EMBL" id="AQS88729.1"/>
    </source>
</evidence>
<dbReference type="InterPro" id="IPR000887">
    <property type="entry name" value="Aldlse_KDPG_KHG"/>
</dbReference>
<sequence>MTMLDFDTALAACPLIAILRGVRPDEVVAIGHELVDAGFRLIEVPMNSPSPLESIEALQKTFGDRVMIGAGTVLSPDVVDQVASIGGRLIVMPHGDTRVVTAAHRKGLICTPGVATPTEGFAALAAGAAALKLFPAEQSSPGILKAWRSVFPVGTRFIPVGGITPDNMGPWLEAGAAGFGLGSALYRKGDSAAAVGEKARRFIAALNTKQGDDA</sequence>
<keyword evidence="7" id="KW-1185">Reference proteome</keyword>
<proteinExistence type="inferred from homology"/>
<dbReference type="Pfam" id="PF01081">
    <property type="entry name" value="Aldolase"/>
    <property type="match status" value="1"/>
</dbReference>
<dbReference type="PANTHER" id="PTHR30246:SF1">
    <property type="entry name" value="2-DEHYDRO-3-DEOXY-6-PHOSPHOGALACTONATE ALDOLASE-RELATED"/>
    <property type="match status" value="1"/>
</dbReference>
<accession>A0A1U9KSM8</accession>
<dbReference type="Proteomes" id="UP000188604">
    <property type="component" value="Chromosome"/>
</dbReference>
<evidence type="ECO:0000256" key="1">
    <source>
        <dbReference type="ARBA" id="ARBA00004761"/>
    </source>
</evidence>
<evidence type="ECO:0000256" key="2">
    <source>
        <dbReference type="ARBA" id="ARBA00006906"/>
    </source>
</evidence>
<dbReference type="PANTHER" id="PTHR30246">
    <property type="entry name" value="2-KETO-3-DEOXY-6-PHOSPHOGLUCONATE ALDOLASE"/>
    <property type="match status" value="1"/>
</dbReference>
<keyword evidence="5" id="KW-0119">Carbohydrate metabolism</keyword>
<keyword evidence="4" id="KW-0456">Lyase</keyword>
<dbReference type="SUPFAM" id="SSF51569">
    <property type="entry name" value="Aldolase"/>
    <property type="match status" value="1"/>
</dbReference>
<gene>
    <name evidence="6" type="ORF">A0U93_13290</name>
</gene>
<evidence type="ECO:0000313" key="7">
    <source>
        <dbReference type="Proteomes" id="UP000188604"/>
    </source>
</evidence>
<dbReference type="KEGG" id="nch:A0U93_13290"/>
<comment type="similarity">
    <text evidence="2">Belongs to the KHG/KDPG aldolase family.</text>
</comment>
<comment type="subunit">
    <text evidence="3">Homotrimer.</text>
</comment>
<dbReference type="InterPro" id="IPR013785">
    <property type="entry name" value="Aldolase_TIM"/>
</dbReference>
<dbReference type="EMBL" id="CP014691">
    <property type="protein sequence ID" value="AQS88729.1"/>
    <property type="molecule type" value="Genomic_DNA"/>
</dbReference>
<organism evidence="6 7">
    <name type="scientific">Neoasaia chiangmaiensis</name>
    <dbReference type="NCBI Taxonomy" id="320497"/>
    <lineage>
        <taxon>Bacteria</taxon>
        <taxon>Pseudomonadati</taxon>
        <taxon>Pseudomonadota</taxon>
        <taxon>Alphaproteobacteria</taxon>
        <taxon>Acetobacterales</taxon>
        <taxon>Acetobacteraceae</taxon>
        <taxon>Neoasaia</taxon>
    </lineage>
</organism>
<evidence type="ECO:0000256" key="3">
    <source>
        <dbReference type="ARBA" id="ARBA00011233"/>
    </source>
</evidence>
<dbReference type="CDD" id="cd00452">
    <property type="entry name" value="KDPG_aldolase"/>
    <property type="match status" value="1"/>
</dbReference>
<dbReference type="GO" id="GO:0016829">
    <property type="term" value="F:lyase activity"/>
    <property type="evidence" value="ECO:0007669"/>
    <property type="project" value="UniProtKB-KW"/>
</dbReference>
<dbReference type="NCBIfam" id="NF006600">
    <property type="entry name" value="PRK09140.1"/>
    <property type="match status" value="1"/>
</dbReference>
<protein>
    <submittedName>
        <fullName evidence="6">2-dehydro-3-deoxy-6-phosphogalactonate aldolase</fullName>
    </submittedName>
</protein>